<dbReference type="OrthoDB" id="252618at2"/>
<dbReference type="Pfam" id="PF04321">
    <property type="entry name" value="RmlD_sub_bind"/>
    <property type="match status" value="1"/>
</dbReference>
<comment type="function">
    <text evidence="6">Catalyzes the reduction of dTDP-6-deoxy-L-lyxo-4-hexulose to yield dTDP-L-rhamnose.</text>
</comment>
<evidence type="ECO:0000256" key="2">
    <source>
        <dbReference type="ARBA" id="ARBA00010944"/>
    </source>
</evidence>
<dbReference type="SUPFAM" id="SSF51735">
    <property type="entry name" value="NAD(P)-binding Rossmann-fold domains"/>
    <property type="match status" value="1"/>
</dbReference>
<dbReference type="GO" id="GO:0048270">
    <property type="term" value="F:methionine adenosyltransferase regulator activity"/>
    <property type="evidence" value="ECO:0007669"/>
    <property type="project" value="TreeGrafter"/>
</dbReference>
<gene>
    <name evidence="8" type="ORF">Q31a_56880</name>
</gene>
<dbReference type="EMBL" id="CP036298">
    <property type="protein sequence ID" value="QDV27300.1"/>
    <property type="molecule type" value="Genomic_DNA"/>
</dbReference>
<dbReference type="GO" id="GO:0008831">
    <property type="term" value="F:dTDP-4-dehydrorhamnose reductase activity"/>
    <property type="evidence" value="ECO:0007669"/>
    <property type="project" value="UniProtKB-EC"/>
</dbReference>
<dbReference type="GO" id="GO:0048269">
    <property type="term" value="C:methionine adenosyltransferase complex"/>
    <property type="evidence" value="ECO:0007669"/>
    <property type="project" value="TreeGrafter"/>
</dbReference>
<keyword evidence="6" id="KW-0521">NADP</keyword>
<keyword evidence="9" id="KW-1185">Reference proteome</keyword>
<evidence type="ECO:0000256" key="6">
    <source>
        <dbReference type="RuleBase" id="RU364082"/>
    </source>
</evidence>
<dbReference type="InterPro" id="IPR029903">
    <property type="entry name" value="RmlD-like-bd"/>
</dbReference>
<comment type="pathway">
    <text evidence="1 6">Carbohydrate biosynthesis; dTDP-L-rhamnose biosynthesis.</text>
</comment>
<dbReference type="Proteomes" id="UP000318017">
    <property type="component" value="Chromosome"/>
</dbReference>
<dbReference type="KEGG" id="ahel:Q31a_56880"/>
<evidence type="ECO:0000256" key="3">
    <source>
        <dbReference type="ARBA" id="ARBA00012929"/>
    </source>
</evidence>
<proteinExistence type="inferred from homology"/>
<evidence type="ECO:0000256" key="1">
    <source>
        <dbReference type="ARBA" id="ARBA00004781"/>
    </source>
</evidence>
<sequence length="296" mass="32618">MIILLGSTGYVGSEFARVCKQQNIPYQCVGHRDVDLYNVAALAELLRSSGASFLVNCAGFTGKPNVDACELQRGECLLANAVLPERLAAACEQAGIPWGHVSSGCIYTGTKADGSGFTELDPPNFSFRQDNCSFYSGTKALGEECLQGAKECYVWRLRIPFDHRDSPRNYLSKVMNYQRLLDATNSLSHLREFVESCLYCWQHSVPYGIYNVTNTGSVTTREVVEMLRSSGLSNKQFDFFEDEEEFMRLAAKTPRSNTVLDNSKALAAGLPLSPVRDVIQLAIDNWQPAPQVGAAT</sequence>
<comment type="catalytic activity">
    <reaction evidence="5">
        <text>dTDP-beta-L-rhamnose + NADP(+) = dTDP-4-dehydro-beta-L-rhamnose + NADPH + H(+)</text>
        <dbReference type="Rhea" id="RHEA:21796"/>
        <dbReference type="ChEBI" id="CHEBI:15378"/>
        <dbReference type="ChEBI" id="CHEBI:57510"/>
        <dbReference type="ChEBI" id="CHEBI:57783"/>
        <dbReference type="ChEBI" id="CHEBI:58349"/>
        <dbReference type="ChEBI" id="CHEBI:62830"/>
        <dbReference type="EC" id="1.1.1.133"/>
    </reaction>
</comment>
<organism evidence="8 9">
    <name type="scientific">Aureliella helgolandensis</name>
    <dbReference type="NCBI Taxonomy" id="2527968"/>
    <lineage>
        <taxon>Bacteria</taxon>
        <taxon>Pseudomonadati</taxon>
        <taxon>Planctomycetota</taxon>
        <taxon>Planctomycetia</taxon>
        <taxon>Pirellulales</taxon>
        <taxon>Pirellulaceae</taxon>
        <taxon>Aureliella</taxon>
    </lineage>
</organism>
<dbReference type="PANTHER" id="PTHR10491:SF4">
    <property type="entry name" value="METHIONINE ADENOSYLTRANSFERASE 2 SUBUNIT BETA"/>
    <property type="match status" value="1"/>
</dbReference>
<evidence type="ECO:0000259" key="7">
    <source>
        <dbReference type="Pfam" id="PF04321"/>
    </source>
</evidence>
<dbReference type="EC" id="1.1.1.133" evidence="3 6"/>
<protein>
    <recommendedName>
        <fullName evidence="4 6">dTDP-4-dehydrorhamnose reductase</fullName>
        <ecNumber evidence="3 6">1.1.1.133</ecNumber>
    </recommendedName>
</protein>
<evidence type="ECO:0000256" key="4">
    <source>
        <dbReference type="ARBA" id="ARBA00017099"/>
    </source>
</evidence>
<comment type="similarity">
    <text evidence="2 6">Belongs to the dTDP-4-dehydrorhamnose reductase family.</text>
</comment>
<evidence type="ECO:0000313" key="9">
    <source>
        <dbReference type="Proteomes" id="UP000318017"/>
    </source>
</evidence>
<reference evidence="8 9" key="1">
    <citation type="submission" date="2019-02" db="EMBL/GenBank/DDBJ databases">
        <title>Deep-cultivation of Planctomycetes and their phenomic and genomic characterization uncovers novel biology.</title>
        <authorList>
            <person name="Wiegand S."/>
            <person name="Jogler M."/>
            <person name="Boedeker C."/>
            <person name="Pinto D."/>
            <person name="Vollmers J."/>
            <person name="Rivas-Marin E."/>
            <person name="Kohn T."/>
            <person name="Peeters S.H."/>
            <person name="Heuer A."/>
            <person name="Rast P."/>
            <person name="Oberbeckmann S."/>
            <person name="Bunk B."/>
            <person name="Jeske O."/>
            <person name="Meyerdierks A."/>
            <person name="Storesund J.E."/>
            <person name="Kallscheuer N."/>
            <person name="Luecker S."/>
            <person name="Lage O.M."/>
            <person name="Pohl T."/>
            <person name="Merkel B.J."/>
            <person name="Hornburger P."/>
            <person name="Mueller R.-W."/>
            <person name="Bruemmer F."/>
            <person name="Labrenz M."/>
            <person name="Spormann A.M."/>
            <person name="Op den Camp H."/>
            <person name="Overmann J."/>
            <person name="Amann R."/>
            <person name="Jetten M.S.M."/>
            <person name="Mascher T."/>
            <person name="Medema M.H."/>
            <person name="Devos D.P."/>
            <person name="Kaster A.-K."/>
            <person name="Ovreas L."/>
            <person name="Rohde M."/>
            <person name="Galperin M.Y."/>
            <person name="Jogler C."/>
        </authorList>
    </citation>
    <scope>NUCLEOTIDE SEQUENCE [LARGE SCALE GENOMIC DNA]</scope>
    <source>
        <strain evidence="8 9">Q31a</strain>
    </source>
</reference>
<keyword evidence="6" id="KW-0560">Oxidoreductase</keyword>
<accession>A0A518GFG9</accession>
<dbReference type="InterPro" id="IPR036291">
    <property type="entry name" value="NAD(P)-bd_dom_sf"/>
</dbReference>
<dbReference type="Gene3D" id="3.40.50.720">
    <property type="entry name" value="NAD(P)-binding Rossmann-like Domain"/>
    <property type="match status" value="1"/>
</dbReference>
<dbReference type="InterPro" id="IPR005913">
    <property type="entry name" value="dTDP_dehydrorham_reduct"/>
</dbReference>
<evidence type="ECO:0000256" key="5">
    <source>
        <dbReference type="ARBA" id="ARBA00048200"/>
    </source>
</evidence>
<dbReference type="RefSeq" id="WP_145084508.1">
    <property type="nucleotide sequence ID" value="NZ_CP036298.1"/>
</dbReference>
<dbReference type="AlphaFoldDB" id="A0A518GFG9"/>
<evidence type="ECO:0000313" key="8">
    <source>
        <dbReference type="EMBL" id="QDV27300.1"/>
    </source>
</evidence>
<dbReference type="GO" id="GO:0006556">
    <property type="term" value="P:S-adenosylmethionine biosynthetic process"/>
    <property type="evidence" value="ECO:0007669"/>
    <property type="project" value="TreeGrafter"/>
</dbReference>
<dbReference type="PANTHER" id="PTHR10491">
    <property type="entry name" value="DTDP-4-DEHYDRORHAMNOSE REDUCTASE"/>
    <property type="match status" value="1"/>
</dbReference>
<feature type="domain" description="RmlD-like substrate binding" evidence="7">
    <location>
        <begin position="2"/>
        <end position="283"/>
    </location>
</feature>
<name>A0A518GFG9_9BACT</name>